<dbReference type="AlphaFoldDB" id="A0AAV5MCH0"/>
<gene>
    <name evidence="1" type="ORF">SLEP1_g53863</name>
</gene>
<accession>A0AAV5MCH0</accession>
<proteinExistence type="predicted"/>
<organism evidence="1 2">
    <name type="scientific">Rubroshorea leprosula</name>
    <dbReference type="NCBI Taxonomy" id="152421"/>
    <lineage>
        <taxon>Eukaryota</taxon>
        <taxon>Viridiplantae</taxon>
        <taxon>Streptophyta</taxon>
        <taxon>Embryophyta</taxon>
        <taxon>Tracheophyta</taxon>
        <taxon>Spermatophyta</taxon>
        <taxon>Magnoliopsida</taxon>
        <taxon>eudicotyledons</taxon>
        <taxon>Gunneridae</taxon>
        <taxon>Pentapetalae</taxon>
        <taxon>rosids</taxon>
        <taxon>malvids</taxon>
        <taxon>Malvales</taxon>
        <taxon>Dipterocarpaceae</taxon>
        <taxon>Rubroshorea</taxon>
    </lineage>
</organism>
<name>A0AAV5MCH0_9ROSI</name>
<evidence type="ECO:0000313" key="1">
    <source>
        <dbReference type="EMBL" id="GKV46904.1"/>
    </source>
</evidence>
<comment type="caution">
    <text evidence="1">The sequence shown here is derived from an EMBL/GenBank/DDBJ whole genome shotgun (WGS) entry which is preliminary data.</text>
</comment>
<dbReference type="EMBL" id="BPVZ01000218">
    <property type="protein sequence ID" value="GKV46904.1"/>
    <property type="molecule type" value="Genomic_DNA"/>
</dbReference>
<sequence length="42" mass="4771">MLQKLEGNWIIYEILFTDYCLSITVHGLLYGVSGPKLNAWGI</sequence>
<evidence type="ECO:0000313" key="2">
    <source>
        <dbReference type="Proteomes" id="UP001054252"/>
    </source>
</evidence>
<keyword evidence="2" id="KW-1185">Reference proteome</keyword>
<protein>
    <submittedName>
        <fullName evidence="1">Uncharacterized protein</fullName>
    </submittedName>
</protein>
<dbReference type="Proteomes" id="UP001054252">
    <property type="component" value="Unassembled WGS sequence"/>
</dbReference>
<reference evidence="1 2" key="1">
    <citation type="journal article" date="2021" name="Commun. Biol.">
        <title>The genome of Shorea leprosula (Dipterocarpaceae) highlights the ecological relevance of drought in aseasonal tropical rainforests.</title>
        <authorList>
            <person name="Ng K.K.S."/>
            <person name="Kobayashi M.J."/>
            <person name="Fawcett J.A."/>
            <person name="Hatakeyama M."/>
            <person name="Paape T."/>
            <person name="Ng C.H."/>
            <person name="Ang C.C."/>
            <person name="Tnah L.H."/>
            <person name="Lee C.T."/>
            <person name="Nishiyama T."/>
            <person name="Sese J."/>
            <person name="O'Brien M.J."/>
            <person name="Copetti D."/>
            <person name="Mohd Noor M.I."/>
            <person name="Ong R.C."/>
            <person name="Putra M."/>
            <person name="Sireger I.Z."/>
            <person name="Indrioko S."/>
            <person name="Kosugi Y."/>
            <person name="Izuno A."/>
            <person name="Isagi Y."/>
            <person name="Lee S.L."/>
            <person name="Shimizu K.K."/>
        </authorList>
    </citation>
    <scope>NUCLEOTIDE SEQUENCE [LARGE SCALE GENOMIC DNA]</scope>
    <source>
        <strain evidence="1">214</strain>
    </source>
</reference>